<dbReference type="InterPro" id="IPR050636">
    <property type="entry name" value="C2H2-ZF_domain-containing"/>
</dbReference>
<keyword evidence="8" id="KW-0539">Nucleus</keyword>
<feature type="domain" description="C2H2-type" evidence="11">
    <location>
        <begin position="464"/>
        <end position="492"/>
    </location>
</feature>
<dbReference type="PROSITE" id="PS00028">
    <property type="entry name" value="ZINC_FINGER_C2H2_1"/>
    <property type="match status" value="10"/>
</dbReference>
<dbReference type="SUPFAM" id="SSF57667">
    <property type="entry name" value="beta-beta-alpha zinc fingers"/>
    <property type="match status" value="3"/>
</dbReference>
<comment type="subcellular location">
    <subcellularLocation>
        <location evidence="1">Nucleus</location>
    </subcellularLocation>
</comment>
<dbReference type="GO" id="GO:0008270">
    <property type="term" value="F:zinc ion binding"/>
    <property type="evidence" value="ECO:0007669"/>
    <property type="project" value="UniProtKB-KW"/>
</dbReference>
<feature type="domain" description="C2H2-type" evidence="11">
    <location>
        <begin position="643"/>
        <end position="666"/>
    </location>
</feature>
<evidence type="ECO:0000256" key="4">
    <source>
        <dbReference type="ARBA" id="ARBA00022771"/>
    </source>
</evidence>
<dbReference type="PROSITE" id="PS50157">
    <property type="entry name" value="ZINC_FINGER_C2H2_2"/>
    <property type="match status" value="10"/>
</dbReference>
<keyword evidence="6" id="KW-0805">Transcription regulation</keyword>
<organism evidence="12 13">
    <name type="scientific">Blomia tropicalis</name>
    <name type="common">Mite</name>
    <dbReference type="NCBI Taxonomy" id="40697"/>
    <lineage>
        <taxon>Eukaryota</taxon>
        <taxon>Metazoa</taxon>
        <taxon>Ecdysozoa</taxon>
        <taxon>Arthropoda</taxon>
        <taxon>Chelicerata</taxon>
        <taxon>Arachnida</taxon>
        <taxon>Acari</taxon>
        <taxon>Acariformes</taxon>
        <taxon>Sarcoptiformes</taxon>
        <taxon>Astigmata</taxon>
        <taxon>Glycyphagoidea</taxon>
        <taxon>Echimyopodidae</taxon>
        <taxon>Blomia</taxon>
    </lineage>
</organism>
<evidence type="ECO:0000256" key="7">
    <source>
        <dbReference type="ARBA" id="ARBA00023163"/>
    </source>
</evidence>
<dbReference type="SMART" id="SM00355">
    <property type="entry name" value="ZnF_C2H2"/>
    <property type="match status" value="14"/>
</dbReference>
<dbReference type="GO" id="GO:0005634">
    <property type="term" value="C:nucleus"/>
    <property type="evidence" value="ECO:0007669"/>
    <property type="project" value="UniProtKB-SubCell"/>
</dbReference>
<gene>
    <name evidence="12" type="ORF">RDWZM_002842</name>
</gene>
<protein>
    <recommendedName>
        <fullName evidence="11">C2H2-type domain-containing protein</fullName>
    </recommendedName>
</protein>
<keyword evidence="13" id="KW-1185">Reference proteome</keyword>
<evidence type="ECO:0000256" key="5">
    <source>
        <dbReference type="ARBA" id="ARBA00022833"/>
    </source>
</evidence>
<evidence type="ECO:0000259" key="11">
    <source>
        <dbReference type="PROSITE" id="PS50157"/>
    </source>
</evidence>
<evidence type="ECO:0000256" key="3">
    <source>
        <dbReference type="ARBA" id="ARBA00022737"/>
    </source>
</evidence>
<dbReference type="AlphaFoldDB" id="A0A9Q0MH23"/>
<dbReference type="OMA" id="MDETIAT"/>
<feature type="domain" description="C2H2-type" evidence="11">
    <location>
        <begin position="765"/>
        <end position="794"/>
    </location>
</feature>
<keyword evidence="2" id="KW-0479">Metal-binding</keyword>
<keyword evidence="3" id="KW-0677">Repeat</keyword>
<feature type="domain" description="C2H2-type" evidence="11">
    <location>
        <begin position="540"/>
        <end position="563"/>
    </location>
</feature>
<feature type="domain" description="C2H2-type" evidence="11">
    <location>
        <begin position="735"/>
        <end position="761"/>
    </location>
</feature>
<evidence type="ECO:0000313" key="12">
    <source>
        <dbReference type="EMBL" id="KAJ6224297.1"/>
    </source>
</evidence>
<reference evidence="12" key="1">
    <citation type="submission" date="2022-12" db="EMBL/GenBank/DDBJ databases">
        <title>Genome assemblies of Blomia tropicalis.</title>
        <authorList>
            <person name="Cui Y."/>
        </authorList>
    </citation>
    <scope>NUCLEOTIDE SEQUENCE</scope>
    <source>
        <tissue evidence="12">Adult mites</tissue>
    </source>
</reference>
<feature type="region of interest" description="Disordered" evidence="10">
    <location>
        <begin position="1"/>
        <end position="36"/>
    </location>
</feature>
<dbReference type="PANTHER" id="PTHR47772">
    <property type="entry name" value="ZINC FINGER PROTEIN 200"/>
    <property type="match status" value="1"/>
</dbReference>
<feature type="domain" description="C2H2-type" evidence="11">
    <location>
        <begin position="405"/>
        <end position="429"/>
    </location>
</feature>
<feature type="compositionally biased region" description="Polar residues" evidence="10">
    <location>
        <begin position="315"/>
        <end position="324"/>
    </location>
</feature>
<dbReference type="InterPro" id="IPR036236">
    <property type="entry name" value="Znf_C2H2_sf"/>
</dbReference>
<evidence type="ECO:0000256" key="6">
    <source>
        <dbReference type="ARBA" id="ARBA00023015"/>
    </source>
</evidence>
<feature type="domain" description="C2H2-type" evidence="11">
    <location>
        <begin position="603"/>
        <end position="631"/>
    </location>
</feature>
<evidence type="ECO:0000256" key="2">
    <source>
        <dbReference type="ARBA" id="ARBA00022723"/>
    </source>
</evidence>
<dbReference type="PANTHER" id="PTHR47772:SF4">
    <property type="entry name" value="ZFP64 ZINC FINGER PROTEIN"/>
    <property type="match status" value="1"/>
</dbReference>
<feature type="compositionally biased region" description="Low complexity" evidence="10">
    <location>
        <begin position="381"/>
        <end position="392"/>
    </location>
</feature>
<evidence type="ECO:0000256" key="8">
    <source>
        <dbReference type="ARBA" id="ARBA00023242"/>
    </source>
</evidence>
<keyword evidence="7" id="KW-0804">Transcription</keyword>
<feature type="region of interest" description="Disordered" evidence="10">
    <location>
        <begin position="373"/>
        <end position="396"/>
    </location>
</feature>
<feature type="compositionally biased region" description="Polar residues" evidence="10">
    <location>
        <begin position="1"/>
        <end position="15"/>
    </location>
</feature>
<proteinExistence type="predicted"/>
<dbReference type="InterPro" id="IPR013087">
    <property type="entry name" value="Znf_C2H2_type"/>
</dbReference>
<accession>A0A9Q0MH23</accession>
<dbReference type="Gene3D" id="3.30.160.60">
    <property type="entry name" value="Classic Zinc Finger"/>
    <property type="match status" value="8"/>
</dbReference>
<comment type="caution">
    <text evidence="12">The sequence shown here is derived from an EMBL/GenBank/DDBJ whole genome shotgun (WGS) entry which is preliminary data.</text>
</comment>
<feature type="domain" description="C2H2-type" evidence="11">
    <location>
        <begin position="353"/>
        <end position="381"/>
    </location>
</feature>
<dbReference type="Proteomes" id="UP001142055">
    <property type="component" value="Chromosome 1"/>
</dbReference>
<keyword evidence="5" id="KW-0862">Zinc</keyword>
<feature type="region of interest" description="Disordered" evidence="10">
    <location>
        <begin position="309"/>
        <end position="341"/>
    </location>
</feature>
<sequence length="888" mass="103047">MDETIATKNNDSINKSTKKKRKVSDGNEYSIYDLTENDDNDEKNKIIIHTDVENEKNENEDDGTVKQELETTIVATKINDQLLPSLIKTSLKLFQDNFRLKKFCYNFKSYLENHSNSTSVAQEISEKFEQNYGNIQWQLFNDFQTIKSLIDHIESAGNQMPSNFPSDKHLEQFLFSQAQSLLAKLEHDPVHEDLLIQALIQEYERKDGGEGDAKSSNKTNSHNLRNRRSRSSLTNSFNSSERYQLFTCHFCAASFSFVDSLVQHLVREHESIFQCFNCNRKFKSKLPFIKHFRRNDCFNIQFDKDTKESSKSIKKVTSSQSQQVKRGITKKSKSSKLAKSKKSYIPRPANQLFQCPHCPLTFKRVTYMNNHIKGSHRNESTNDANDDNSNPADECDESKEGDIQYYCCLCKQTFDHPIHLVDHIKAFHTENVCVSCNKQFKVRSCINRHIKETSCCTLNPQRSFNCTFCNFPFKRITHLNQHILRKHSNNPSLELVYENYHDNSNDQNSKNSNDQVNYEGMVEKKFEEIEDYRMAQQKPFKCNPCNQTFSGTASLISHLKKSHQNLDCGLFQCPNCLKQFSTRSTMARHIRKSNCFNLDDYPFNCKLCDKCFKRNNRLNQHVFQDHECERLVQLRFNSESNTYHCIKCAKQFSDQLECAKHWRRRHLKTLYRCTYGNGSCSFECSSFRELCKHKASKHLKIRCFTCDWPNCGKTFVNRSLVSHHFRIAHSEERLHPCVWPGCEQSFKRPINLRHHMATHTGVCDYRCQYPDCGMSFRNPGSLYMHRKRHEQNKIAPTTSTTATGSNRNTEQEHYIMIESEQANFNMDLSNQMMVQSMSIGGVPSSSQPPSTSASSHLHIGDYLQSLSSNQAHHGQQLLSFHLMPSSSS</sequence>
<feature type="domain" description="C2H2-type" evidence="11">
    <location>
        <begin position="704"/>
        <end position="734"/>
    </location>
</feature>
<evidence type="ECO:0000313" key="13">
    <source>
        <dbReference type="Proteomes" id="UP001142055"/>
    </source>
</evidence>
<evidence type="ECO:0000256" key="1">
    <source>
        <dbReference type="ARBA" id="ARBA00004123"/>
    </source>
</evidence>
<feature type="region of interest" description="Disordered" evidence="10">
    <location>
        <begin position="207"/>
        <end position="234"/>
    </location>
</feature>
<dbReference type="EMBL" id="JAPWDV010000001">
    <property type="protein sequence ID" value="KAJ6224297.1"/>
    <property type="molecule type" value="Genomic_DNA"/>
</dbReference>
<name>A0A9Q0MH23_BLOTA</name>
<evidence type="ECO:0000256" key="9">
    <source>
        <dbReference type="PROSITE-ProRule" id="PRU00042"/>
    </source>
</evidence>
<evidence type="ECO:0000256" key="10">
    <source>
        <dbReference type="SAM" id="MobiDB-lite"/>
    </source>
</evidence>
<keyword evidence="4 9" id="KW-0863">Zinc-finger</keyword>
<feature type="domain" description="C2H2-type" evidence="11">
    <location>
        <begin position="571"/>
        <end position="602"/>
    </location>
</feature>
<feature type="compositionally biased region" description="Basic residues" evidence="10">
    <location>
        <begin position="327"/>
        <end position="341"/>
    </location>
</feature>
<dbReference type="Pfam" id="PF00096">
    <property type="entry name" value="zf-C2H2"/>
    <property type="match status" value="5"/>
</dbReference>